<dbReference type="GeneID" id="106748462"/>
<keyword evidence="3" id="KW-1185">Reference proteome</keyword>
<dbReference type="Gene3D" id="1.10.472.80">
    <property type="entry name" value="Ypt/Rab-GAP domain of gyp1p, domain 3"/>
    <property type="match status" value="1"/>
</dbReference>
<protein>
    <submittedName>
        <fullName evidence="4">TBC1 domain family member 14-like isoform X2</fullName>
    </submittedName>
</protein>
<dbReference type="OrthoDB" id="294251at2759"/>
<dbReference type="GO" id="GO:0016192">
    <property type="term" value="P:vesicle-mediated transport"/>
    <property type="evidence" value="ECO:0007669"/>
    <property type="project" value="UniProtKB-ARBA"/>
</dbReference>
<organism evidence="3 4">
    <name type="scientific">Dinoponera quadriceps</name>
    <name type="common">South American ant</name>
    <dbReference type="NCBI Taxonomy" id="609295"/>
    <lineage>
        <taxon>Eukaryota</taxon>
        <taxon>Metazoa</taxon>
        <taxon>Ecdysozoa</taxon>
        <taxon>Arthropoda</taxon>
        <taxon>Hexapoda</taxon>
        <taxon>Insecta</taxon>
        <taxon>Pterygota</taxon>
        <taxon>Neoptera</taxon>
        <taxon>Endopterygota</taxon>
        <taxon>Hymenoptera</taxon>
        <taxon>Apocrita</taxon>
        <taxon>Aculeata</taxon>
        <taxon>Formicoidea</taxon>
        <taxon>Formicidae</taxon>
        <taxon>Ponerinae</taxon>
        <taxon>Ponerini</taxon>
        <taxon>Dinoponera</taxon>
    </lineage>
</organism>
<dbReference type="GO" id="GO:0005096">
    <property type="term" value="F:GTPase activator activity"/>
    <property type="evidence" value="ECO:0007669"/>
    <property type="project" value="TreeGrafter"/>
</dbReference>
<accession>A0A6P3XVC7</accession>
<name>A0A6P3XVC7_DINQU</name>
<feature type="region of interest" description="Disordered" evidence="1">
    <location>
        <begin position="266"/>
        <end position="287"/>
    </location>
</feature>
<evidence type="ECO:0000313" key="4">
    <source>
        <dbReference type="RefSeq" id="XP_014482476.1"/>
    </source>
</evidence>
<dbReference type="CDD" id="cd22265">
    <property type="entry name" value="UDM1_RNF168"/>
    <property type="match status" value="1"/>
</dbReference>
<dbReference type="SMART" id="SM00164">
    <property type="entry name" value="TBC"/>
    <property type="match status" value="1"/>
</dbReference>
<dbReference type="PANTHER" id="PTHR47219:SF15">
    <property type="entry name" value="TBC1 DOMAIN FAMILY MEMBER 12 ISOFORM X1"/>
    <property type="match status" value="1"/>
</dbReference>
<dbReference type="FunFam" id="1.10.472.80:FF:000006">
    <property type="entry name" value="TBC1 domain family member 14"/>
    <property type="match status" value="1"/>
</dbReference>
<feature type="region of interest" description="Disordered" evidence="1">
    <location>
        <begin position="1"/>
        <end position="29"/>
    </location>
</feature>
<dbReference type="InterPro" id="IPR050302">
    <property type="entry name" value="Rab_GAP_TBC_domain"/>
</dbReference>
<dbReference type="GO" id="GO:0031267">
    <property type="term" value="F:small GTPase binding"/>
    <property type="evidence" value="ECO:0007669"/>
    <property type="project" value="TreeGrafter"/>
</dbReference>
<evidence type="ECO:0000259" key="2">
    <source>
        <dbReference type="PROSITE" id="PS50086"/>
    </source>
</evidence>
<dbReference type="AlphaFoldDB" id="A0A6P3XVC7"/>
<dbReference type="Pfam" id="PF00566">
    <property type="entry name" value="RabGAP-TBC"/>
    <property type="match status" value="1"/>
</dbReference>
<dbReference type="RefSeq" id="XP_014482476.1">
    <property type="nucleotide sequence ID" value="XM_014626990.1"/>
</dbReference>
<dbReference type="InterPro" id="IPR035969">
    <property type="entry name" value="Rab-GAP_TBC_sf"/>
</dbReference>
<evidence type="ECO:0000313" key="3">
    <source>
        <dbReference type="Proteomes" id="UP000515204"/>
    </source>
</evidence>
<dbReference type="PROSITE" id="PS50086">
    <property type="entry name" value="TBC_RABGAP"/>
    <property type="match status" value="1"/>
</dbReference>
<dbReference type="GO" id="GO:0005773">
    <property type="term" value="C:vacuole"/>
    <property type="evidence" value="ECO:0007669"/>
    <property type="project" value="UniProtKB-ARBA"/>
</dbReference>
<dbReference type="SUPFAM" id="SSF47923">
    <property type="entry name" value="Ypt/Rab-GAP domain of gyp1p"/>
    <property type="match status" value="2"/>
</dbReference>
<dbReference type="Proteomes" id="UP000515204">
    <property type="component" value="Unplaced"/>
</dbReference>
<evidence type="ECO:0000256" key="1">
    <source>
        <dbReference type="SAM" id="MobiDB-lite"/>
    </source>
</evidence>
<dbReference type="FunFam" id="1.10.8.270:FF:000008">
    <property type="entry name" value="Putative TBC1 domain family member 14"/>
    <property type="match status" value="1"/>
</dbReference>
<feature type="compositionally biased region" description="Polar residues" evidence="1">
    <location>
        <begin position="1"/>
        <end position="15"/>
    </location>
</feature>
<feature type="region of interest" description="Disordered" evidence="1">
    <location>
        <begin position="206"/>
        <end position="252"/>
    </location>
</feature>
<feature type="domain" description="Rab-GAP TBC" evidence="2">
    <location>
        <begin position="318"/>
        <end position="507"/>
    </location>
</feature>
<dbReference type="PANTHER" id="PTHR47219">
    <property type="entry name" value="RAB GTPASE-ACTIVATING PROTEIN 1-LIKE"/>
    <property type="match status" value="1"/>
</dbReference>
<dbReference type="InterPro" id="IPR000195">
    <property type="entry name" value="Rab-GAP-TBC_dom"/>
</dbReference>
<gene>
    <name evidence="4" type="primary">LOC106748462</name>
</gene>
<dbReference type="Gene3D" id="1.10.8.270">
    <property type="entry name" value="putative rabgap domain of human tbc1 domain family member 14 like domains"/>
    <property type="match status" value="1"/>
</dbReference>
<reference evidence="4" key="1">
    <citation type="submission" date="2025-08" db="UniProtKB">
        <authorList>
            <consortium name="RefSeq"/>
        </authorList>
    </citation>
    <scope>IDENTIFICATION</scope>
</reference>
<dbReference type="Gene3D" id="1.10.10.750">
    <property type="entry name" value="Ypt/Rab-GAP domain of gyp1p, domain 1"/>
    <property type="match status" value="1"/>
</dbReference>
<sequence>MKSPATSLQHLNGGTQPVPGSAKSRYNNHATTNGSYQVVKVAGRESGCYIASNIVPRVGKQQLVSLNGDSVRCDSVNVDEALACDVAPVPSATRTKALCVHIRENKWYDAGNIVSVGVAGTSLNHALESMSLAYNPTTKQLYSVEETKAPPPGSAQIDCASQYLESPCNGSFLGSDEQQHVVEKNDKAKRWGLNSLFTKNVFSWKSKDSQQSTPTGSPSRSVDKVGGSTALIQQPRPANLPAKNALEEERHRKQYNAILEAARKRELREEKERKQQRESQLKEEERLAEDSNTWNVHVLPKFENVKNTKKVRDLWWRGLPPSVRGRVWKLAIPNNLNITPHLYNLCLDRAMSCPTNESLAAIRLDVSRTFPTLCVFQEGGPLSDSLQGILAAYAVYRPDVGYVQGMSFVGAVLSLNMEPPDAFACFANLLNHPCHRAAFTLDQKRMNIYYKVYSSALAHKLPKVFSHFTVAGLSPDLYLLDWLYTIYAKAMPLDVACRIWDVFLRDGDEFLFRTALGVLHLYQEELLKMDFVRGAQFLTRLPENLQAESLFNSISQMSTTVGTTTFQQMLLQFSS</sequence>
<dbReference type="GO" id="GO:0031410">
    <property type="term" value="C:cytoplasmic vesicle"/>
    <property type="evidence" value="ECO:0007669"/>
    <property type="project" value="UniProtKB-ARBA"/>
</dbReference>
<proteinExistence type="predicted"/>
<feature type="compositionally biased region" description="Polar residues" evidence="1">
    <location>
        <begin position="206"/>
        <end position="220"/>
    </location>
</feature>